<dbReference type="InterPro" id="IPR003660">
    <property type="entry name" value="HAMP_dom"/>
</dbReference>
<dbReference type="Proteomes" id="UP000006250">
    <property type="component" value="Unassembled WGS sequence"/>
</dbReference>
<dbReference type="OrthoDB" id="9816383at2"/>
<comment type="similarity">
    <text evidence="8">Belongs to the methyl-accepting chemotaxis (MCP) protein family.</text>
</comment>
<accession>E1JX57</accession>
<dbReference type="STRING" id="596151.DesfrDRAFT_2181"/>
<protein>
    <submittedName>
        <fullName evidence="14">Methyl-accepting chemotaxis sensory transducer</fullName>
    </submittedName>
</protein>
<dbReference type="GO" id="GO:0005886">
    <property type="term" value="C:plasma membrane"/>
    <property type="evidence" value="ECO:0007669"/>
    <property type="project" value="UniProtKB-SubCell"/>
</dbReference>
<evidence type="ECO:0000256" key="4">
    <source>
        <dbReference type="ARBA" id="ARBA00022692"/>
    </source>
</evidence>
<comment type="subcellular location">
    <subcellularLocation>
        <location evidence="1">Cell membrane</location>
        <topology evidence="1">Multi-pass membrane protein</topology>
    </subcellularLocation>
</comment>
<dbReference type="Pfam" id="PF02743">
    <property type="entry name" value="dCache_1"/>
    <property type="match status" value="1"/>
</dbReference>
<keyword evidence="4 11" id="KW-0812">Transmembrane</keyword>
<dbReference type="PANTHER" id="PTHR32089:SF112">
    <property type="entry name" value="LYSOZYME-LIKE PROTEIN-RELATED"/>
    <property type="match status" value="1"/>
</dbReference>
<keyword evidence="6 11" id="KW-0472">Membrane</keyword>
<dbReference type="Gene3D" id="1.10.287.950">
    <property type="entry name" value="Methyl-accepting chemotaxis protein"/>
    <property type="match status" value="1"/>
</dbReference>
<dbReference type="CDD" id="cd06225">
    <property type="entry name" value="HAMP"/>
    <property type="match status" value="1"/>
</dbReference>
<dbReference type="Gene3D" id="3.30.450.20">
    <property type="entry name" value="PAS domain"/>
    <property type="match status" value="2"/>
</dbReference>
<dbReference type="FunFam" id="1.10.287.950:FF:000001">
    <property type="entry name" value="Methyl-accepting chemotaxis sensory transducer"/>
    <property type="match status" value="1"/>
</dbReference>
<evidence type="ECO:0000259" key="13">
    <source>
        <dbReference type="PROSITE" id="PS50885"/>
    </source>
</evidence>
<keyword evidence="3" id="KW-0145">Chemotaxis</keyword>
<feature type="coiled-coil region" evidence="10">
    <location>
        <begin position="504"/>
        <end position="535"/>
    </location>
</feature>
<dbReference type="GO" id="GO:0007165">
    <property type="term" value="P:signal transduction"/>
    <property type="evidence" value="ECO:0007669"/>
    <property type="project" value="UniProtKB-KW"/>
</dbReference>
<evidence type="ECO:0000256" key="2">
    <source>
        <dbReference type="ARBA" id="ARBA00022475"/>
    </source>
</evidence>
<sequence>MRRIGINAVLTIAVVISLFAGIAALIVYVSISTFSISTTLEKNALQQSAKSSADVLGMFIENMKDAAENLATLPTMTEALNGSPERARNLFKIYINNSDSLHSAILLGADGKPVAGAIKGGSALAASYADRDYFKAVMAGQKAFVSNKLIKGKSSGAMVFVVAQAVTDAGGKTVGVIILCPDWLKFTKKYIDPVRFGKTGYGFIYDTEGYTIAHALDKSRILSTTIDRTRGQQAARLKNGIIDYKFKGETKYMAVAEVPQTGWTVCMSAAESEMSNLAAGQRDILLLVGVIVLLVVAAVIIVFNKLVVLSPLTAIGRFTEKVAGGDLTARLSCNFRFELAELATNLESMVAELKNKLSFSEGVMKGIPTPCGIVAPDCTMLWINEQMCGLLEKPNAPESYKGQRSGQFFLNDATKETRSDRAISERRVITAQSEYTTPSGKNLHVSVITTPFYDMDGNVLGSISFWTDQTEIYEQQERIAAQNALMADAASKAAVTSDRMASASQELSAQIEQANQGAQEQNNRVQDTVTAVEEMNATILEVAKNAGDTAQDAQTAKDKAREGADLVVKVVAAVGTVSDASARLKANMRELGEQAHGIGAVLGVISDIADQTNLLALNAAIEAARAGEAGRGFAVVADEVRKLAEKTMHATKEVGEAITGIQQGTTETERMMDEAAEAVGQATALAESSGAALTEIVSVVEAAGDQVRAIATAAEQQSATSEEINRSIEAISRIAAETADAMGQSAQAVAEMAAQAESLSALVAEISGSGQTAALPE</sequence>
<feature type="domain" description="Methyl-accepting transducer" evidence="12">
    <location>
        <begin position="496"/>
        <end position="732"/>
    </location>
</feature>
<dbReference type="SUPFAM" id="SSF58104">
    <property type="entry name" value="Methyl-accepting chemotaxis protein (MCP) signaling domain"/>
    <property type="match status" value="1"/>
</dbReference>
<dbReference type="CDD" id="cd11386">
    <property type="entry name" value="MCP_signal"/>
    <property type="match status" value="1"/>
</dbReference>
<comment type="caution">
    <text evidence="14">The sequence shown here is derived from an EMBL/GenBank/DDBJ whole genome shotgun (WGS) entry which is preliminary data.</text>
</comment>
<dbReference type="SUPFAM" id="SSF55785">
    <property type="entry name" value="PYP-like sensor domain (PAS domain)"/>
    <property type="match status" value="1"/>
</dbReference>
<dbReference type="GO" id="GO:0006935">
    <property type="term" value="P:chemotaxis"/>
    <property type="evidence" value="ECO:0007669"/>
    <property type="project" value="UniProtKB-KW"/>
</dbReference>
<dbReference type="PROSITE" id="PS50111">
    <property type="entry name" value="CHEMOTAXIS_TRANSDUC_2"/>
    <property type="match status" value="1"/>
</dbReference>
<keyword evidence="10" id="KW-0175">Coiled coil</keyword>
<dbReference type="CDD" id="cd12912">
    <property type="entry name" value="PDC2_MCP_like"/>
    <property type="match status" value="1"/>
</dbReference>
<dbReference type="SMART" id="SM00283">
    <property type="entry name" value="MA"/>
    <property type="match status" value="1"/>
</dbReference>
<proteinExistence type="inferred from homology"/>
<dbReference type="SMART" id="SM00304">
    <property type="entry name" value="HAMP"/>
    <property type="match status" value="1"/>
</dbReference>
<evidence type="ECO:0000256" key="5">
    <source>
        <dbReference type="ARBA" id="ARBA00022989"/>
    </source>
</evidence>
<dbReference type="CDD" id="cd12914">
    <property type="entry name" value="PDC1_DGC_like"/>
    <property type="match status" value="1"/>
</dbReference>
<dbReference type="Gene3D" id="6.10.340.10">
    <property type="match status" value="1"/>
</dbReference>
<gene>
    <name evidence="14" type="ORF">DesfrDRAFT_2181</name>
</gene>
<dbReference type="eggNOG" id="COG0840">
    <property type="taxonomic scope" value="Bacteria"/>
</dbReference>
<dbReference type="EMBL" id="AECZ01000013">
    <property type="protein sequence ID" value="EFL51022.1"/>
    <property type="molecule type" value="Genomic_DNA"/>
</dbReference>
<keyword evidence="5 11" id="KW-1133">Transmembrane helix</keyword>
<dbReference type="InterPro" id="IPR000014">
    <property type="entry name" value="PAS"/>
</dbReference>
<dbReference type="PANTHER" id="PTHR32089">
    <property type="entry name" value="METHYL-ACCEPTING CHEMOTAXIS PROTEIN MCPB"/>
    <property type="match status" value="1"/>
</dbReference>
<dbReference type="PROSITE" id="PS50885">
    <property type="entry name" value="HAMP"/>
    <property type="match status" value="1"/>
</dbReference>
<organism evidence="14 15">
    <name type="scientific">Solidesulfovibrio fructosivorans JJ]</name>
    <dbReference type="NCBI Taxonomy" id="596151"/>
    <lineage>
        <taxon>Bacteria</taxon>
        <taxon>Pseudomonadati</taxon>
        <taxon>Thermodesulfobacteriota</taxon>
        <taxon>Desulfovibrionia</taxon>
        <taxon>Desulfovibrionales</taxon>
        <taxon>Desulfovibrionaceae</taxon>
        <taxon>Solidesulfovibrio</taxon>
    </lineage>
</organism>
<evidence type="ECO:0000256" key="1">
    <source>
        <dbReference type="ARBA" id="ARBA00004651"/>
    </source>
</evidence>
<evidence type="ECO:0000256" key="8">
    <source>
        <dbReference type="ARBA" id="ARBA00029447"/>
    </source>
</evidence>
<evidence type="ECO:0000256" key="9">
    <source>
        <dbReference type="PROSITE-ProRule" id="PRU00284"/>
    </source>
</evidence>
<evidence type="ECO:0000313" key="15">
    <source>
        <dbReference type="Proteomes" id="UP000006250"/>
    </source>
</evidence>
<feature type="domain" description="HAMP" evidence="13">
    <location>
        <begin position="306"/>
        <end position="358"/>
    </location>
</feature>
<dbReference type="AlphaFoldDB" id="E1JX57"/>
<keyword evidence="7 9" id="KW-0807">Transducer</keyword>
<keyword evidence="15" id="KW-1185">Reference proteome</keyword>
<reference evidence="14 15" key="1">
    <citation type="submission" date="2010-08" db="EMBL/GenBank/DDBJ databases">
        <title>The draft genome of Desulfovibrio fructosovorans JJ.</title>
        <authorList>
            <consortium name="US DOE Joint Genome Institute (JGI-PGF)"/>
            <person name="Lucas S."/>
            <person name="Copeland A."/>
            <person name="Lapidus A."/>
            <person name="Cheng J.-F."/>
            <person name="Bruce D."/>
            <person name="Goodwin L."/>
            <person name="Pitluck S."/>
            <person name="Land M.L."/>
            <person name="Hauser L."/>
            <person name="Chang Y.-J."/>
            <person name="Jeffries C."/>
            <person name="Wall J.D."/>
            <person name="Stahl D.A."/>
            <person name="Arkin A.P."/>
            <person name="Dehal P."/>
            <person name="Stolyar S.M."/>
            <person name="Hazen T.C."/>
            <person name="Woyke T.J."/>
        </authorList>
    </citation>
    <scope>NUCLEOTIDE SEQUENCE [LARGE SCALE GENOMIC DNA]</scope>
    <source>
        <strain evidence="14 15">JJ</strain>
    </source>
</reference>
<dbReference type="InterPro" id="IPR035965">
    <property type="entry name" value="PAS-like_dom_sf"/>
</dbReference>
<evidence type="ECO:0000259" key="12">
    <source>
        <dbReference type="PROSITE" id="PS50111"/>
    </source>
</evidence>
<evidence type="ECO:0000256" key="11">
    <source>
        <dbReference type="SAM" id="Phobius"/>
    </source>
</evidence>
<feature type="transmembrane region" description="Helical" evidence="11">
    <location>
        <begin position="284"/>
        <end position="303"/>
    </location>
</feature>
<name>E1JX57_SOLFR</name>
<dbReference type="Pfam" id="PF13426">
    <property type="entry name" value="PAS_9"/>
    <property type="match status" value="1"/>
</dbReference>
<dbReference type="Pfam" id="PF00672">
    <property type="entry name" value="HAMP"/>
    <property type="match status" value="1"/>
</dbReference>
<feature type="transmembrane region" description="Helical" evidence="11">
    <location>
        <begin position="6"/>
        <end position="31"/>
    </location>
</feature>
<evidence type="ECO:0000256" key="10">
    <source>
        <dbReference type="SAM" id="Coils"/>
    </source>
</evidence>
<keyword evidence="2" id="KW-1003">Cell membrane</keyword>
<dbReference type="InterPro" id="IPR033479">
    <property type="entry name" value="dCache_1"/>
</dbReference>
<dbReference type="Pfam" id="PF00015">
    <property type="entry name" value="MCPsignal"/>
    <property type="match status" value="1"/>
</dbReference>
<evidence type="ECO:0000256" key="6">
    <source>
        <dbReference type="ARBA" id="ARBA00023136"/>
    </source>
</evidence>
<evidence type="ECO:0000256" key="7">
    <source>
        <dbReference type="ARBA" id="ARBA00023224"/>
    </source>
</evidence>
<evidence type="ECO:0000313" key="14">
    <source>
        <dbReference type="EMBL" id="EFL51022.1"/>
    </source>
</evidence>
<dbReference type="RefSeq" id="WP_005993791.1">
    <property type="nucleotide sequence ID" value="NZ_AECZ01000013.1"/>
</dbReference>
<dbReference type="eggNOG" id="COG4191">
    <property type="taxonomic scope" value="Bacteria"/>
</dbReference>
<evidence type="ECO:0000256" key="3">
    <source>
        <dbReference type="ARBA" id="ARBA00022500"/>
    </source>
</evidence>
<dbReference type="InterPro" id="IPR004089">
    <property type="entry name" value="MCPsignal_dom"/>
</dbReference>